<dbReference type="Gene3D" id="3.90.79.10">
    <property type="entry name" value="Nucleoside Triphosphate Pyrophosphohydrolase"/>
    <property type="match status" value="1"/>
</dbReference>
<dbReference type="PANTHER" id="PTHR11839:SF18">
    <property type="entry name" value="NUDIX HYDROLASE DOMAIN-CONTAINING PROTEIN"/>
    <property type="match status" value="1"/>
</dbReference>
<comment type="caution">
    <text evidence="4">The sequence shown here is derived from an EMBL/GenBank/DDBJ whole genome shotgun (WGS) entry which is preliminary data.</text>
</comment>
<gene>
    <name evidence="4" type="ORF">FYJ34_01535</name>
</gene>
<keyword evidence="2 4" id="KW-0378">Hydrolase</keyword>
<sequence>MKKNVVRADRKLMYEGSVIKVYQDKMQFAGGNEENWDYIHHDGAAAVVPVLPDGRILMVEQYRSALDRETLEIPAGKLDAPGEDPRLCAQRELEEETGYFCQEPKWLITVRTMVAFSNEKVEIYVAEDLIPSRQHLDENEFIHVSAYPLEELKEKIFRGEIQDSKTIAALLAYGEAYGKSRRTAN</sequence>
<proteinExistence type="predicted"/>
<accession>A0A6N7V121</accession>
<dbReference type="InterPro" id="IPR015797">
    <property type="entry name" value="NUDIX_hydrolase-like_dom_sf"/>
</dbReference>
<dbReference type="EMBL" id="VULY01000018">
    <property type="protein sequence ID" value="MSR92992.1"/>
    <property type="molecule type" value="Genomic_DNA"/>
</dbReference>
<comment type="cofactor">
    <cofactor evidence="1">
        <name>Mg(2+)</name>
        <dbReference type="ChEBI" id="CHEBI:18420"/>
    </cofactor>
</comment>
<dbReference type="RefSeq" id="WP_154475639.1">
    <property type="nucleotide sequence ID" value="NZ_VULY01000018.1"/>
</dbReference>
<evidence type="ECO:0000313" key="5">
    <source>
        <dbReference type="Proteomes" id="UP000434409"/>
    </source>
</evidence>
<organism evidence="4 5">
    <name type="scientific">Suipraeoptans intestinalis</name>
    <dbReference type="NCBI Taxonomy" id="2606628"/>
    <lineage>
        <taxon>Bacteria</taxon>
        <taxon>Bacillati</taxon>
        <taxon>Bacillota</taxon>
        <taxon>Clostridia</taxon>
        <taxon>Lachnospirales</taxon>
        <taxon>Lachnospiraceae</taxon>
        <taxon>Suipraeoptans</taxon>
    </lineage>
</organism>
<dbReference type="GO" id="GO:0016787">
    <property type="term" value="F:hydrolase activity"/>
    <property type="evidence" value="ECO:0007669"/>
    <property type="project" value="UniProtKB-KW"/>
</dbReference>
<dbReference type="GO" id="GO:0019693">
    <property type="term" value="P:ribose phosphate metabolic process"/>
    <property type="evidence" value="ECO:0007669"/>
    <property type="project" value="TreeGrafter"/>
</dbReference>
<dbReference type="Proteomes" id="UP000434409">
    <property type="component" value="Unassembled WGS sequence"/>
</dbReference>
<dbReference type="AlphaFoldDB" id="A0A6N7V121"/>
<name>A0A6N7V121_9FIRM</name>
<dbReference type="GO" id="GO:0006753">
    <property type="term" value="P:nucleoside phosphate metabolic process"/>
    <property type="evidence" value="ECO:0007669"/>
    <property type="project" value="TreeGrafter"/>
</dbReference>
<protein>
    <submittedName>
        <fullName evidence="4">NUDIX hydrolase</fullName>
    </submittedName>
</protein>
<dbReference type="PROSITE" id="PS51462">
    <property type="entry name" value="NUDIX"/>
    <property type="match status" value="1"/>
</dbReference>
<evidence type="ECO:0000259" key="3">
    <source>
        <dbReference type="PROSITE" id="PS51462"/>
    </source>
</evidence>
<evidence type="ECO:0000313" key="4">
    <source>
        <dbReference type="EMBL" id="MSR92992.1"/>
    </source>
</evidence>
<dbReference type="PANTHER" id="PTHR11839">
    <property type="entry name" value="UDP/ADP-SUGAR PYROPHOSPHATASE"/>
    <property type="match status" value="1"/>
</dbReference>
<dbReference type="Pfam" id="PF00293">
    <property type="entry name" value="NUDIX"/>
    <property type="match status" value="1"/>
</dbReference>
<reference evidence="4 5" key="1">
    <citation type="submission" date="2019-08" db="EMBL/GenBank/DDBJ databases">
        <title>In-depth cultivation of the pig gut microbiome towards novel bacterial diversity and tailored functional studies.</title>
        <authorList>
            <person name="Wylensek D."/>
            <person name="Hitch T.C.A."/>
            <person name="Clavel T."/>
        </authorList>
    </citation>
    <scope>NUCLEOTIDE SEQUENCE [LARGE SCALE GENOMIC DNA]</scope>
    <source>
        <strain evidence="4 5">68-1-5</strain>
    </source>
</reference>
<evidence type="ECO:0000256" key="1">
    <source>
        <dbReference type="ARBA" id="ARBA00001946"/>
    </source>
</evidence>
<dbReference type="InterPro" id="IPR000086">
    <property type="entry name" value="NUDIX_hydrolase_dom"/>
</dbReference>
<keyword evidence="5" id="KW-1185">Reference proteome</keyword>
<feature type="domain" description="Nudix hydrolase" evidence="3">
    <location>
        <begin position="39"/>
        <end position="169"/>
    </location>
</feature>
<dbReference type="SUPFAM" id="SSF55811">
    <property type="entry name" value="Nudix"/>
    <property type="match status" value="1"/>
</dbReference>
<evidence type="ECO:0000256" key="2">
    <source>
        <dbReference type="ARBA" id="ARBA00022801"/>
    </source>
</evidence>